<dbReference type="InterPro" id="IPR023198">
    <property type="entry name" value="PGP-like_dom2"/>
</dbReference>
<reference evidence="1 2" key="2">
    <citation type="submission" date="2017-10" db="EMBL/GenBank/DDBJ databases">
        <authorList>
            <person name="Banno H."/>
            <person name="Chua N.-H."/>
        </authorList>
    </citation>
    <scope>NUCLEOTIDE SEQUENCE [LARGE SCALE GENOMIC DNA]</scope>
    <source>
        <strain evidence="1 2">JK623</strain>
    </source>
</reference>
<protein>
    <submittedName>
        <fullName evidence="1">HAD family hydrolase</fullName>
    </submittedName>
</protein>
<dbReference type="Pfam" id="PF13419">
    <property type="entry name" value="HAD_2"/>
    <property type="match status" value="1"/>
</dbReference>
<dbReference type="SFLD" id="SFLDS00003">
    <property type="entry name" value="Haloacid_Dehalogenase"/>
    <property type="match status" value="1"/>
</dbReference>
<reference evidence="1 2" key="1">
    <citation type="submission" date="2017-10" db="EMBL/GenBank/DDBJ databases">
        <title>Resolving the taxonomy of Roseburia spp., Eubacterium rectale and Agathobacter spp. through phylogenomic analysis.</title>
        <authorList>
            <person name="Sheridan P.O."/>
            <person name="Walker A.W."/>
            <person name="Duncan S.H."/>
            <person name="Scott K.P."/>
            <person name="Toole P.W.O."/>
            <person name="Luis P."/>
            <person name="Flint H.J."/>
        </authorList>
    </citation>
    <scope>NUCLEOTIDE SEQUENCE [LARGE SCALE GENOMIC DNA]</scope>
    <source>
        <strain evidence="1 2">JK623</strain>
    </source>
</reference>
<comment type="caution">
    <text evidence="1">The sequence shown here is derived from an EMBL/GenBank/DDBJ whole genome shotgun (WGS) entry which is preliminary data.</text>
</comment>
<dbReference type="PANTHER" id="PTHR43434:SF1">
    <property type="entry name" value="PHOSPHOGLYCOLATE PHOSPHATASE"/>
    <property type="match status" value="1"/>
</dbReference>
<dbReference type="SFLD" id="SFLDG01129">
    <property type="entry name" value="C1.5:_HAD__Beta-PGM__Phosphata"/>
    <property type="match status" value="1"/>
</dbReference>
<dbReference type="GO" id="GO:0008967">
    <property type="term" value="F:phosphoglycolate phosphatase activity"/>
    <property type="evidence" value="ECO:0007669"/>
    <property type="project" value="TreeGrafter"/>
</dbReference>
<evidence type="ECO:0000313" key="2">
    <source>
        <dbReference type="Proteomes" id="UP000224563"/>
    </source>
</evidence>
<keyword evidence="2" id="KW-1185">Reference proteome</keyword>
<organism evidence="1 2">
    <name type="scientific">Agathobacter ruminis</name>
    <dbReference type="NCBI Taxonomy" id="1712665"/>
    <lineage>
        <taxon>Bacteria</taxon>
        <taxon>Bacillati</taxon>
        <taxon>Bacillota</taxon>
        <taxon>Clostridia</taxon>
        <taxon>Lachnospirales</taxon>
        <taxon>Lachnospiraceae</taxon>
        <taxon>Agathobacter</taxon>
    </lineage>
</organism>
<dbReference type="InterPro" id="IPR036412">
    <property type="entry name" value="HAD-like_sf"/>
</dbReference>
<dbReference type="AlphaFoldDB" id="A0A2G3E5D6"/>
<evidence type="ECO:0000313" key="1">
    <source>
        <dbReference type="EMBL" id="PHU38496.1"/>
    </source>
</evidence>
<sequence length="212" mass="24404">MNEKLGLIFDMDGTLWDSSENVAKSWTIANEKLGYHRVITVEDMQSVMGKTMTEIAEIIFPDLPLKERMEALEYSGNFENEYLREHGGVLYPQLEETLKELKKKYHLYIVSNCQSGYIEAFLDYYHLWDYFEDTQCFGDNGLPKGQNIRLLYERNDLFDAAYIGDIQGDYDATMEAGLAFIHAAYGFGKISHQVPKIQSLPELIEVADQVLE</sequence>
<dbReference type="PANTHER" id="PTHR43434">
    <property type="entry name" value="PHOSPHOGLYCOLATE PHOSPHATASE"/>
    <property type="match status" value="1"/>
</dbReference>
<dbReference type="RefSeq" id="WP_099385566.1">
    <property type="nucleotide sequence ID" value="NZ_JANSWH010000051.1"/>
</dbReference>
<name>A0A2G3E5D6_9FIRM</name>
<dbReference type="SUPFAM" id="SSF56784">
    <property type="entry name" value="HAD-like"/>
    <property type="match status" value="1"/>
</dbReference>
<dbReference type="EMBL" id="PDYG01000008">
    <property type="protein sequence ID" value="PHU38496.1"/>
    <property type="molecule type" value="Genomic_DNA"/>
</dbReference>
<dbReference type="Gene3D" id="3.40.50.1000">
    <property type="entry name" value="HAD superfamily/HAD-like"/>
    <property type="match status" value="1"/>
</dbReference>
<dbReference type="InterPro" id="IPR023214">
    <property type="entry name" value="HAD_sf"/>
</dbReference>
<dbReference type="Gene3D" id="1.10.150.240">
    <property type="entry name" value="Putative phosphatase, domain 2"/>
    <property type="match status" value="1"/>
</dbReference>
<dbReference type="InterPro" id="IPR041492">
    <property type="entry name" value="HAD_2"/>
</dbReference>
<dbReference type="Proteomes" id="UP000224563">
    <property type="component" value="Unassembled WGS sequence"/>
</dbReference>
<proteinExistence type="predicted"/>
<dbReference type="GO" id="GO:0006281">
    <property type="term" value="P:DNA repair"/>
    <property type="evidence" value="ECO:0007669"/>
    <property type="project" value="TreeGrafter"/>
</dbReference>
<accession>A0A2G3E5D6</accession>
<dbReference type="InterPro" id="IPR050155">
    <property type="entry name" value="HAD-like_hydrolase_sf"/>
</dbReference>
<keyword evidence="1" id="KW-0378">Hydrolase</keyword>
<gene>
    <name evidence="1" type="ORF">CSX02_02525</name>
</gene>